<sequence>MASLEKFARLSFQQAMELTRLPDRESGTGSVMLRFMNRQPPWATGNALPWEASAIPRPPLTKVAFGGVVYAQAPLAAARAIASRADYNSDKDRAFGIHSIHAVFTSPGLIDRPFVFEVSETQYGRSFATLLVNVRQPTEPSASPAGPFSVEDSQRPLSAPCLTSIVTFRRPSSTTEVAQGIPPSKRYHDILTSKLPTEWEPCPQLDIDVFSRAFSEVGHGTFPILDMHKVDMTQYNSTRGSGEQKQLILYRPLSPLPEDDINAHVVCHAFAADRNGLIMFGNHLGYGSSLGRAATLSYSFYVHVNAADAMFRGDGWWILEISWPRYEAGRAAMSTLIWSPEGKHVATAYQDGILYPALPSADTKL</sequence>
<keyword evidence="6" id="KW-1185">Reference proteome</keyword>
<dbReference type="Proteomes" id="UP000736672">
    <property type="component" value="Unassembled WGS sequence"/>
</dbReference>
<accession>A0A9P9H114</accession>
<dbReference type="AlphaFoldDB" id="A0A9P9H114"/>
<organism evidence="5 6">
    <name type="scientific">Fusarium solani</name>
    <name type="common">Filamentous fungus</name>
    <dbReference type="NCBI Taxonomy" id="169388"/>
    <lineage>
        <taxon>Eukaryota</taxon>
        <taxon>Fungi</taxon>
        <taxon>Dikarya</taxon>
        <taxon>Ascomycota</taxon>
        <taxon>Pezizomycotina</taxon>
        <taxon>Sordariomycetes</taxon>
        <taxon>Hypocreomycetidae</taxon>
        <taxon>Hypocreales</taxon>
        <taxon>Nectriaceae</taxon>
        <taxon>Fusarium</taxon>
        <taxon>Fusarium solani species complex</taxon>
    </lineage>
</organism>
<dbReference type="InterPro" id="IPR003703">
    <property type="entry name" value="Acyl_CoA_thio"/>
</dbReference>
<dbReference type="SUPFAM" id="SSF54637">
    <property type="entry name" value="Thioesterase/thiol ester dehydrase-isomerase"/>
    <property type="match status" value="2"/>
</dbReference>
<protein>
    <submittedName>
        <fullName evidence="5">Thioesterase-like superfamily-domain-containing protein</fullName>
    </submittedName>
</protein>
<dbReference type="GO" id="GO:0006637">
    <property type="term" value="P:acyl-CoA metabolic process"/>
    <property type="evidence" value="ECO:0007669"/>
    <property type="project" value="InterPro"/>
</dbReference>
<name>A0A9P9H114_FUSSL</name>
<comment type="caution">
    <text evidence="5">The sequence shown here is derived from an EMBL/GenBank/DDBJ whole genome shotgun (WGS) entry which is preliminary data.</text>
</comment>
<dbReference type="InterPro" id="IPR042171">
    <property type="entry name" value="Acyl-CoA_hotdog"/>
</dbReference>
<dbReference type="CDD" id="cd03444">
    <property type="entry name" value="Thioesterase_II_repeat1"/>
    <property type="match status" value="1"/>
</dbReference>
<dbReference type="PANTHER" id="PTHR11066:SF64">
    <property type="entry name" value="ACYL-COA THIOESTERASE (AFU_ORTHOLOGUE AFUA_1G12060)"/>
    <property type="match status" value="1"/>
</dbReference>
<dbReference type="InterPro" id="IPR049449">
    <property type="entry name" value="TesB_ACOT8-like_N"/>
</dbReference>
<keyword evidence="2" id="KW-0378">Hydrolase</keyword>
<feature type="domain" description="Acyl-CoA thioesterase-like C-terminal" evidence="4">
    <location>
        <begin position="253"/>
        <end position="353"/>
    </location>
</feature>
<dbReference type="GO" id="GO:0005782">
    <property type="term" value="C:peroxisomal matrix"/>
    <property type="evidence" value="ECO:0007669"/>
    <property type="project" value="UniProtKB-SubCell"/>
</dbReference>
<evidence type="ECO:0000256" key="1">
    <source>
        <dbReference type="ARBA" id="ARBA00006538"/>
    </source>
</evidence>
<evidence type="ECO:0000313" key="6">
    <source>
        <dbReference type="Proteomes" id="UP000736672"/>
    </source>
</evidence>
<dbReference type="Gene3D" id="2.40.160.210">
    <property type="entry name" value="Acyl-CoA thioesterase, double hotdog domain"/>
    <property type="match status" value="1"/>
</dbReference>
<evidence type="ECO:0000259" key="4">
    <source>
        <dbReference type="Pfam" id="PF20789"/>
    </source>
</evidence>
<dbReference type="PANTHER" id="PTHR11066">
    <property type="entry name" value="ACYL-COA THIOESTERASE"/>
    <property type="match status" value="1"/>
</dbReference>
<gene>
    <name evidence="5" type="ORF">B0J15DRAFT_527754</name>
</gene>
<feature type="domain" description="Acyl-CoA thioesterase-like N-terminal HotDog" evidence="3">
    <location>
        <begin position="59"/>
        <end position="138"/>
    </location>
</feature>
<dbReference type="GO" id="GO:0009062">
    <property type="term" value="P:fatty acid catabolic process"/>
    <property type="evidence" value="ECO:0007669"/>
    <property type="project" value="TreeGrafter"/>
</dbReference>
<dbReference type="EMBL" id="JAGTJS010000015">
    <property type="protein sequence ID" value="KAH7247912.1"/>
    <property type="molecule type" value="Genomic_DNA"/>
</dbReference>
<proteinExistence type="inferred from homology"/>
<evidence type="ECO:0000313" key="5">
    <source>
        <dbReference type="EMBL" id="KAH7247912.1"/>
    </source>
</evidence>
<evidence type="ECO:0000256" key="2">
    <source>
        <dbReference type="ARBA" id="ARBA00022801"/>
    </source>
</evidence>
<dbReference type="Pfam" id="PF20789">
    <property type="entry name" value="4HBT_3C"/>
    <property type="match status" value="1"/>
</dbReference>
<dbReference type="OrthoDB" id="68328at2759"/>
<dbReference type="InterPro" id="IPR049450">
    <property type="entry name" value="ACOT8-like_C"/>
</dbReference>
<reference evidence="5" key="1">
    <citation type="journal article" date="2021" name="Nat. Commun.">
        <title>Genetic determinants of endophytism in the Arabidopsis root mycobiome.</title>
        <authorList>
            <person name="Mesny F."/>
            <person name="Miyauchi S."/>
            <person name="Thiergart T."/>
            <person name="Pickel B."/>
            <person name="Atanasova L."/>
            <person name="Karlsson M."/>
            <person name="Huettel B."/>
            <person name="Barry K.W."/>
            <person name="Haridas S."/>
            <person name="Chen C."/>
            <person name="Bauer D."/>
            <person name="Andreopoulos W."/>
            <person name="Pangilinan J."/>
            <person name="LaButti K."/>
            <person name="Riley R."/>
            <person name="Lipzen A."/>
            <person name="Clum A."/>
            <person name="Drula E."/>
            <person name="Henrissat B."/>
            <person name="Kohler A."/>
            <person name="Grigoriev I.V."/>
            <person name="Martin F.M."/>
            <person name="Hacquard S."/>
        </authorList>
    </citation>
    <scope>NUCLEOTIDE SEQUENCE</scope>
    <source>
        <strain evidence="5">FSSC 5 MPI-SDFR-AT-0091</strain>
    </source>
</reference>
<evidence type="ECO:0000259" key="3">
    <source>
        <dbReference type="Pfam" id="PF13622"/>
    </source>
</evidence>
<dbReference type="Pfam" id="PF13622">
    <property type="entry name" value="4HBT_3"/>
    <property type="match status" value="1"/>
</dbReference>
<dbReference type="GO" id="GO:0047617">
    <property type="term" value="F:fatty acyl-CoA hydrolase activity"/>
    <property type="evidence" value="ECO:0007669"/>
    <property type="project" value="InterPro"/>
</dbReference>
<comment type="similarity">
    <text evidence="1">Belongs to the C/M/P thioester hydrolase family.</text>
</comment>
<dbReference type="InterPro" id="IPR029069">
    <property type="entry name" value="HotDog_dom_sf"/>
</dbReference>